<feature type="domain" description="Beta-lactamase-related" evidence="2">
    <location>
        <begin position="28"/>
        <end position="333"/>
    </location>
</feature>
<dbReference type="Proteomes" id="UP000321306">
    <property type="component" value="Unassembled WGS sequence"/>
</dbReference>
<dbReference type="GO" id="GO:0016787">
    <property type="term" value="F:hydrolase activity"/>
    <property type="evidence" value="ECO:0007669"/>
    <property type="project" value="UniProtKB-KW"/>
</dbReference>
<reference evidence="3 4" key="1">
    <citation type="submission" date="2019-07" db="EMBL/GenBank/DDBJ databases">
        <title>Whole genome shotgun sequence of Deinococcus cellulosilyticus NBRC 106333.</title>
        <authorList>
            <person name="Hosoyama A."/>
            <person name="Uohara A."/>
            <person name="Ohji S."/>
            <person name="Ichikawa N."/>
        </authorList>
    </citation>
    <scope>NUCLEOTIDE SEQUENCE [LARGE SCALE GENOMIC DNA]</scope>
    <source>
        <strain evidence="3 4">NBRC 106333</strain>
    </source>
</reference>
<feature type="signal peptide" evidence="1">
    <location>
        <begin position="1"/>
        <end position="18"/>
    </location>
</feature>
<keyword evidence="3" id="KW-0378">Hydrolase</keyword>
<dbReference type="RefSeq" id="WP_146883043.1">
    <property type="nucleotide sequence ID" value="NZ_BJXB01000004.1"/>
</dbReference>
<sequence>MKKTFWLSLSLLLSGAFAQGTDPQPRLSQLIDTLHDTQAFMGTVIITQKGKTTFEKSVGLANLEKSIPNTSDTVYRVASITKSFVGVAVLKLQEEGKLKVTDPLSKYLPDYPNGENITLHHLITHTSGIFNYFERTDLASLRKERPSLEEFTKKFANEPVNFAPGAMYRYNNSGYILLGRVIEKASGMPFETYMQQHVLAPMGFEKTRFYKDDQVVAGRAEGYTPSGEGFEKADLFNYEVVHAAGGLSATPRELVQWLPGILSGKLLSPESVQAFMAPHVVLPGAHYGYGVVVAKLLGKDHLNHSGELPGGSSFMAYFPEEQISVVMLSNVTRHDLPALFTRVYLAYNRNP</sequence>
<dbReference type="Pfam" id="PF00144">
    <property type="entry name" value="Beta-lactamase"/>
    <property type="match status" value="1"/>
</dbReference>
<dbReference type="SUPFAM" id="SSF56601">
    <property type="entry name" value="beta-lactamase/transpeptidase-like"/>
    <property type="match status" value="1"/>
</dbReference>
<comment type="caution">
    <text evidence="3">The sequence shown here is derived from an EMBL/GenBank/DDBJ whole genome shotgun (WGS) entry which is preliminary data.</text>
</comment>
<dbReference type="EMBL" id="BJXB01000004">
    <property type="protein sequence ID" value="GEM45592.1"/>
    <property type="molecule type" value="Genomic_DNA"/>
</dbReference>
<accession>A0A511MYD1</accession>
<dbReference type="PANTHER" id="PTHR46825:SF9">
    <property type="entry name" value="BETA-LACTAMASE-RELATED DOMAIN-CONTAINING PROTEIN"/>
    <property type="match status" value="1"/>
</dbReference>
<name>A0A511MYD1_DEIC1</name>
<dbReference type="OrthoDB" id="9770183at2"/>
<dbReference type="Gene3D" id="3.40.710.10">
    <property type="entry name" value="DD-peptidase/beta-lactamase superfamily"/>
    <property type="match status" value="1"/>
</dbReference>
<dbReference type="InterPro" id="IPR050491">
    <property type="entry name" value="AmpC-like"/>
</dbReference>
<feature type="chain" id="PRO_5022100410" evidence="1">
    <location>
        <begin position="19"/>
        <end position="351"/>
    </location>
</feature>
<evidence type="ECO:0000259" key="2">
    <source>
        <dbReference type="Pfam" id="PF00144"/>
    </source>
</evidence>
<proteinExistence type="predicted"/>
<evidence type="ECO:0000313" key="3">
    <source>
        <dbReference type="EMBL" id="GEM45592.1"/>
    </source>
</evidence>
<dbReference type="PANTHER" id="PTHR46825">
    <property type="entry name" value="D-ALANYL-D-ALANINE-CARBOXYPEPTIDASE/ENDOPEPTIDASE AMPH"/>
    <property type="match status" value="1"/>
</dbReference>
<organism evidence="3 4">
    <name type="scientific">Deinococcus cellulosilyticus (strain DSM 18568 / NBRC 106333 / KACC 11606 / 5516J-15)</name>
    <dbReference type="NCBI Taxonomy" id="1223518"/>
    <lineage>
        <taxon>Bacteria</taxon>
        <taxon>Thermotogati</taxon>
        <taxon>Deinococcota</taxon>
        <taxon>Deinococci</taxon>
        <taxon>Deinococcales</taxon>
        <taxon>Deinococcaceae</taxon>
        <taxon>Deinococcus</taxon>
    </lineage>
</organism>
<dbReference type="InterPro" id="IPR001466">
    <property type="entry name" value="Beta-lactam-related"/>
</dbReference>
<gene>
    <name evidence="3" type="ORF">DC3_12270</name>
</gene>
<evidence type="ECO:0000256" key="1">
    <source>
        <dbReference type="SAM" id="SignalP"/>
    </source>
</evidence>
<protein>
    <submittedName>
        <fullName evidence="3">Serine hydrolase</fullName>
    </submittedName>
</protein>
<dbReference type="InterPro" id="IPR012338">
    <property type="entry name" value="Beta-lactam/transpept-like"/>
</dbReference>
<dbReference type="AlphaFoldDB" id="A0A511MYD1"/>
<evidence type="ECO:0000313" key="4">
    <source>
        <dbReference type="Proteomes" id="UP000321306"/>
    </source>
</evidence>
<keyword evidence="4" id="KW-1185">Reference proteome</keyword>
<keyword evidence="1" id="KW-0732">Signal</keyword>